<protein>
    <recommendedName>
        <fullName evidence="3">mannan endo-1,4-beta-mannosidase</fullName>
        <ecNumber evidence="3">3.2.1.78</ecNumber>
    </recommendedName>
</protein>
<feature type="non-terminal residue" evidence="9">
    <location>
        <position position="1"/>
    </location>
</feature>
<keyword evidence="7" id="KW-0326">Glycosidase</keyword>
<evidence type="ECO:0000256" key="7">
    <source>
        <dbReference type="ARBA" id="ARBA00023295"/>
    </source>
</evidence>
<dbReference type="InterPro" id="IPR001547">
    <property type="entry name" value="Glyco_hydro_5"/>
</dbReference>
<comment type="catalytic activity">
    <reaction evidence="1">
        <text>Random hydrolysis of (1-&gt;4)-beta-D-mannosidic linkages in mannans, galactomannans and glucomannans.</text>
        <dbReference type="EC" id="3.2.1.78"/>
    </reaction>
</comment>
<evidence type="ECO:0000256" key="2">
    <source>
        <dbReference type="ARBA" id="ARBA00004613"/>
    </source>
</evidence>
<reference evidence="9" key="1">
    <citation type="journal article" date="2013" name="Environ. Microbiol.">
        <title>Seasonally variable intestinal metagenomes of the red palm weevil (Rhynchophorus ferrugineus).</title>
        <authorList>
            <person name="Jia S."/>
            <person name="Zhang X."/>
            <person name="Zhang G."/>
            <person name="Yin A."/>
            <person name="Zhang S."/>
            <person name="Li F."/>
            <person name="Wang L."/>
            <person name="Zhao D."/>
            <person name="Yun Q."/>
            <person name="Tala"/>
            <person name="Wang J."/>
            <person name="Sun G."/>
            <person name="Baabdullah M."/>
            <person name="Yu X."/>
            <person name="Hu S."/>
            <person name="Al-Mssallem I.S."/>
            <person name="Yu J."/>
        </authorList>
    </citation>
    <scope>NUCLEOTIDE SEQUENCE</scope>
</reference>
<evidence type="ECO:0000256" key="3">
    <source>
        <dbReference type="ARBA" id="ARBA00012706"/>
    </source>
</evidence>
<evidence type="ECO:0000256" key="1">
    <source>
        <dbReference type="ARBA" id="ARBA00001678"/>
    </source>
</evidence>
<evidence type="ECO:0000313" key="9">
    <source>
        <dbReference type="EMBL" id="AIA95487.1"/>
    </source>
</evidence>
<evidence type="ECO:0000256" key="6">
    <source>
        <dbReference type="ARBA" id="ARBA00022801"/>
    </source>
</evidence>
<dbReference type="GO" id="GO:0005576">
    <property type="term" value="C:extracellular region"/>
    <property type="evidence" value="ECO:0007669"/>
    <property type="project" value="UniProtKB-SubCell"/>
</dbReference>
<dbReference type="EC" id="3.2.1.78" evidence="3"/>
<name>A0A060CKJ9_9ACTN</name>
<dbReference type="Gene3D" id="3.20.20.80">
    <property type="entry name" value="Glycosidases"/>
    <property type="match status" value="1"/>
</dbReference>
<dbReference type="GO" id="GO:0016985">
    <property type="term" value="F:mannan endo-1,4-beta-mannosidase activity"/>
    <property type="evidence" value="ECO:0007669"/>
    <property type="project" value="TreeGrafter"/>
</dbReference>
<dbReference type="SUPFAM" id="SSF51445">
    <property type="entry name" value="(Trans)glycosidases"/>
    <property type="match status" value="1"/>
</dbReference>
<proteinExistence type="predicted"/>
<evidence type="ECO:0000256" key="5">
    <source>
        <dbReference type="ARBA" id="ARBA00022729"/>
    </source>
</evidence>
<feature type="non-terminal residue" evidence="9">
    <location>
        <position position="130"/>
    </location>
</feature>
<keyword evidence="5" id="KW-0732">Signal</keyword>
<dbReference type="InterPro" id="IPR045053">
    <property type="entry name" value="MAN-like"/>
</dbReference>
<dbReference type="EMBL" id="KF128124">
    <property type="protein sequence ID" value="AIA95487.1"/>
    <property type="molecule type" value="Genomic_DNA"/>
</dbReference>
<dbReference type="PANTHER" id="PTHR31451">
    <property type="match status" value="1"/>
</dbReference>
<accession>A0A060CKJ9</accession>
<sequence length="130" mass="15005">SGVANLDYVVYQASQRNLKLILVLTNNWSDFGGINAYLDAYNGTYHDDFFREEAIKSAYKNWVSYLLNRKNVYNNLQYKDDPTVFGWELINEIRCRNSGEYPVSSSCNIALTTSWVSEMCNHLKSIDSNH</sequence>
<comment type="subcellular location">
    <subcellularLocation>
        <location evidence="2">Secreted</location>
    </subcellularLocation>
</comment>
<evidence type="ECO:0000256" key="4">
    <source>
        <dbReference type="ARBA" id="ARBA00022525"/>
    </source>
</evidence>
<feature type="domain" description="Glycoside hydrolase family 5" evidence="8">
    <location>
        <begin position="4"/>
        <end position="130"/>
    </location>
</feature>
<keyword evidence="6" id="KW-0378">Hydrolase</keyword>
<dbReference type="AlphaFoldDB" id="A0A060CKJ9"/>
<dbReference type="InterPro" id="IPR017853">
    <property type="entry name" value="GH"/>
</dbReference>
<keyword evidence="4" id="KW-0964">Secreted</keyword>
<evidence type="ECO:0000259" key="8">
    <source>
        <dbReference type="Pfam" id="PF26410"/>
    </source>
</evidence>
<dbReference type="PANTHER" id="PTHR31451:SF39">
    <property type="entry name" value="MANNAN ENDO-1,4-BETA-MANNOSIDASE 1"/>
    <property type="match status" value="1"/>
</dbReference>
<dbReference type="Pfam" id="PF26410">
    <property type="entry name" value="GH5_mannosidase"/>
    <property type="match status" value="1"/>
</dbReference>
<organism evidence="9">
    <name type="scientific">uncultured Acidothermus sp</name>
    <dbReference type="NCBI Taxonomy" id="246138"/>
    <lineage>
        <taxon>Bacteria</taxon>
        <taxon>Bacillati</taxon>
        <taxon>Actinomycetota</taxon>
        <taxon>Actinomycetes</taxon>
        <taxon>Acidothermales</taxon>
        <taxon>Acidothermaceae</taxon>
        <taxon>Acidothermus</taxon>
        <taxon>environmental samples</taxon>
    </lineage>
</organism>